<comment type="caution">
    <text evidence="3">Lacks conserved residue(s) required for the propagation of feature annotation.</text>
</comment>
<feature type="active site" description="Proton acceptor; for enolization step" evidence="3">
    <location>
        <position position="68"/>
    </location>
</feature>
<dbReference type="InterPro" id="IPR004547">
    <property type="entry name" value="Glucosamine6P_isomerase"/>
</dbReference>
<dbReference type="PANTHER" id="PTHR11280">
    <property type="entry name" value="GLUCOSAMINE-6-PHOSPHATE ISOMERASE"/>
    <property type="match status" value="1"/>
</dbReference>
<organism evidence="5 6">
    <name type="scientific">Paenibacillus shirakamiensis</name>
    <dbReference type="NCBI Taxonomy" id="1265935"/>
    <lineage>
        <taxon>Bacteria</taxon>
        <taxon>Bacillati</taxon>
        <taxon>Bacillota</taxon>
        <taxon>Bacilli</taxon>
        <taxon>Bacillales</taxon>
        <taxon>Paenibacillaceae</taxon>
        <taxon>Paenibacillus</taxon>
    </lineage>
</organism>
<dbReference type="PROSITE" id="PS01161">
    <property type="entry name" value="GLC_GALNAC_ISOMERASE"/>
    <property type="match status" value="1"/>
</dbReference>
<accession>A0ABS4JKB8</accession>
<dbReference type="RefSeq" id="WP_209864694.1">
    <property type="nucleotide sequence ID" value="NZ_JAGGLD010000006.1"/>
</dbReference>
<dbReference type="InterPro" id="IPR037171">
    <property type="entry name" value="NagB/RpiA_transferase-like"/>
</dbReference>
<comment type="catalytic activity">
    <reaction evidence="3">
        <text>alpha-D-glucosamine 6-phosphate + H2O = beta-D-fructose 6-phosphate + NH4(+)</text>
        <dbReference type="Rhea" id="RHEA:12172"/>
        <dbReference type="ChEBI" id="CHEBI:15377"/>
        <dbReference type="ChEBI" id="CHEBI:28938"/>
        <dbReference type="ChEBI" id="CHEBI:57634"/>
        <dbReference type="ChEBI" id="CHEBI:75989"/>
        <dbReference type="EC" id="3.5.99.6"/>
    </reaction>
</comment>
<dbReference type="Proteomes" id="UP001519288">
    <property type="component" value="Unassembled WGS sequence"/>
</dbReference>
<evidence type="ECO:0000313" key="6">
    <source>
        <dbReference type="Proteomes" id="UP001519288"/>
    </source>
</evidence>
<feature type="domain" description="Glucosamine/galactosamine-6-phosphate isomerase" evidence="4">
    <location>
        <begin position="18"/>
        <end position="228"/>
    </location>
</feature>
<evidence type="ECO:0000256" key="1">
    <source>
        <dbReference type="ARBA" id="ARBA00022801"/>
    </source>
</evidence>
<feature type="active site" description="Proton acceptor; for ring-opening step" evidence="3">
    <location>
        <position position="139"/>
    </location>
</feature>
<evidence type="ECO:0000259" key="4">
    <source>
        <dbReference type="Pfam" id="PF01182"/>
    </source>
</evidence>
<keyword evidence="6" id="KW-1185">Reference proteome</keyword>
<comment type="pathway">
    <text evidence="3">Amino-sugar metabolism; N-acetylneuraminate degradation; D-fructose 6-phosphate from N-acetylneuraminate: step 5/5.</text>
</comment>
<dbReference type="Pfam" id="PF01182">
    <property type="entry name" value="Glucosamine_iso"/>
    <property type="match status" value="1"/>
</dbReference>
<comment type="caution">
    <text evidence="5">The sequence shown here is derived from an EMBL/GenBank/DDBJ whole genome shotgun (WGS) entry which is preliminary data.</text>
</comment>
<gene>
    <name evidence="3" type="primary">nagB</name>
    <name evidence="5" type="ORF">J2Z69_003209</name>
</gene>
<comment type="function">
    <text evidence="3">Catalyzes the reversible isomerization-deamination of glucosamine 6-phosphate (GlcN6P) to form fructose 6-phosphate (Fru6P) and ammonium ion.</text>
</comment>
<evidence type="ECO:0000313" key="5">
    <source>
        <dbReference type="EMBL" id="MBP2002152.1"/>
    </source>
</evidence>
<dbReference type="InterPro" id="IPR006148">
    <property type="entry name" value="Glc/Gal-6P_isomerase"/>
</dbReference>
<dbReference type="Gene3D" id="3.40.50.1360">
    <property type="match status" value="1"/>
</dbReference>
<dbReference type="EC" id="3.5.99.6" evidence="3"/>
<protein>
    <recommendedName>
        <fullName evidence="3">Glucosamine-6-phosphate deaminase</fullName>
        <ecNumber evidence="3">3.5.99.6</ecNumber>
    </recommendedName>
    <alternativeName>
        <fullName evidence="3">GlcN6P deaminase</fullName>
        <shortName evidence="3">GNPDA</shortName>
    </alternativeName>
    <alternativeName>
        <fullName evidence="3">Glucosamine-6-phosphate isomerase</fullName>
    </alternativeName>
</protein>
<dbReference type="NCBIfam" id="TIGR00502">
    <property type="entry name" value="nagB"/>
    <property type="match status" value="1"/>
</dbReference>
<sequence>MLNIIRVTSDEQFNEVGASIIASLLQTNPRANLGLATGSTPVGVYNKLVELYKEGSVSFAQAHSYNLDEYIGLPSDHPESYRRFMNDKLFNHVDINLENTHVPSGSKEHPEQAAKEYNQLLDAAGQIDLQILGLGHNGHIGFNEPATELHAATHVVELEEDTRQANARFFDHIDQVPTHAVTMGMGSILKSKQIVLLAKGESKAEILARALMGPLTTQCPASMLQTHPNVVVIVDQAAGELLK</sequence>
<evidence type="ECO:0000256" key="3">
    <source>
        <dbReference type="HAMAP-Rule" id="MF_01241"/>
    </source>
</evidence>
<keyword evidence="2 3" id="KW-0119">Carbohydrate metabolism</keyword>
<evidence type="ECO:0000256" key="2">
    <source>
        <dbReference type="ARBA" id="ARBA00023277"/>
    </source>
</evidence>
<dbReference type="HAMAP" id="MF_01241">
    <property type="entry name" value="GlcN6P_deamin"/>
    <property type="match status" value="1"/>
</dbReference>
<dbReference type="GO" id="GO:0004342">
    <property type="term" value="F:glucosamine-6-phosphate deaminase activity"/>
    <property type="evidence" value="ECO:0007669"/>
    <property type="project" value="UniProtKB-EC"/>
</dbReference>
<dbReference type="CDD" id="cd01399">
    <property type="entry name" value="GlcN6P_deaminase"/>
    <property type="match status" value="1"/>
</dbReference>
<feature type="active site" description="For ring-opening step" evidence="3">
    <location>
        <position position="137"/>
    </location>
</feature>
<dbReference type="PANTHER" id="PTHR11280:SF5">
    <property type="entry name" value="GLUCOSAMINE-6-PHOSPHATE ISOMERASE"/>
    <property type="match status" value="1"/>
</dbReference>
<name>A0ABS4JKB8_9BACL</name>
<comment type="similarity">
    <text evidence="3">Belongs to the glucosamine/galactosamine-6-phosphate isomerase family. NagB subfamily.</text>
</comment>
<dbReference type="InterPro" id="IPR018321">
    <property type="entry name" value="Glucosamine6P_isomerase_CS"/>
</dbReference>
<reference evidence="5 6" key="1">
    <citation type="submission" date="2021-03" db="EMBL/GenBank/DDBJ databases">
        <title>Genomic Encyclopedia of Type Strains, Phase IV (KMG-IV): sequencing the most valuable type-strain genomes for metagenomic binning, comparative biology and taxonomic classification.</title>
        <authorList>
            <person name="Goeker M."/>
        </authorList>
    </citation>
    <scope>NUCLEOTIDE SEQUENCE [LARGE SCALE GENOMIC DNA]</scope>
    <source>
        <strain evidence="5 6">DSM 26806</strain>
    </source>
</reference>
<dbReference type="EMBL" id="JAGGLD010000006">
    <property type="protein sequence ID" value="MBP2002152.1"/>
    <property type="molecule type" value="Genomic_DNA"/>
</dbReference>
<dbReference type="SUPFAM" id="SSF100950">
    <property type="entry name" value="NagB/RpiA/CoA transferase-like"/>
    <property type="match status" value="1"/>
</dbReference>
<keyword evidence="1 3" id="KW-0378">Hydrolase</keyword>
<proteinExistence type="inferred from homology"/>
<feature type="active site" description="For ring-opening step" evidence="3">
    <location>
        <position position="144"/>
    </location>
</feature>